<dbReference type="EMBL" id="FN649729">
    <property type="protein sequence ID" value="CBN79038.1"/>
    <property type="molecule type" value="Genomic_DNA"/>
</dbReference>
<name>D8LGI1_ECTSI</name>
<feature type="compositionally biased region" description="Low complexity" evidence="1">
    <location>
        <begin position="115"/>
        <end position="125"/>
    </location>
</feature>
<organism evidence="2 3">
    <name type="scientific">Ectocarpus siliculosus</name>
    <name type="common">Brown alga</name>
    <name type="synonym">Conferva siliculosa</name>
    <dbReference type="NCBI Taxonomy" id="2880"/>
    <lineage>
        <taxon>Eukaryota</taxon>
        <taxon>Sar</taxon>
        <taxon>Stramenopiles</taxon>
        <taxon>Ochrophyta</taxon>
        <taxon>PX clade</taxon>
        <taxon>Phaeophyceae</taxon>
        <taxon>Ectocarpales</taxon>
        <taxon>Ectocarpaceae</taxon>
        <taxon>Ectocarpus</taxon>
    </lineage>
</organism>
<feature type="region of interest" description="Disordered" evidence="1">
    <location>
        <begin position="110"/>
        <end position="139"/>
    </location>
</feature>
<evidence type="ECO:0000256" key="1">
    <source>
        <dbReference type="SAM" id="MobiDB-lite"/>
    </source>
</evidence>
<evidence type="ECO:0000313" key="2">
    <source>
        <dbReference type="EMBL" id="CBN79038.1"/>
    </source>
</evidence>
<protein>
    <submittedName>
        <fullName evidence="2">Uncharacterized protein</fullName>
    </submittedName>
</protein>
<dbReference type="InParanoid" id="D8LGI1"/>
<keyword evidence="3" id="KW-1185">Reference proteome</keyword>
<dbReference type="InterPro" id="IPR037138">
    <property type="entry name" value="His_deacetylse_dom_sf"/>
</dbReference>
<accession>D8LGI1</accession>
<evidence type="ECO:0000313" key="3">
    <source>
        <dbReference type="Proteomes" id="UP000002630"/>
    </source>
</evidence>
<dbReference type="EMBL" id="FN648201">
    <property type="protein sequence ID" value="CBN79038.1"/>
    <property type="molecule type" value="Genomic_DNA"/>
</dbReference>
<reference evidence="2 3" key="1">
    <citation type="journal article" date="2010" name="Nature">
        <title>The Ectocarpus genome and the independent evolution of multicellularity in brown algae.</title>
        <authorList>
            <person name="Cock J.M."/>
            <person name="Sterck L."/>
            <person name="Rouze P."/>
            <person name="Scornet D."/>
            <person name="Allen A.E."/>
            <person name="Amoutzias G."/>
            <person name="Anthouard V."/>
            <person name="Artiguenave F."/>
            <person name="Aury J.M."/>
            <person name="Badger J.H."/>
            <person name="Beszteri B."/>
            <person name="Billiau K."/>
            <person name="Bonnet E."/>
            <person name="Bothwell J.H."/>
            <person name="Bowler C."/>
            <person name="Boyen C."/>
            <person name="Brownlee C."/>
            <person name="Carrano C.J."/>
            <person name="Charrier B."/>
            <person name="Cho G.Y."/>
            <person name="Coelho S.M."/>
            <person name="Collen J."/>
            <person name="Corre E."/>
            <person name="Da Silva C."/>
            <person name="Delage L."/>
            <person name="Delaroque N."/>
            <person name="Dittami S.M."/>
            <person name="Doulbeau S."/>
            <person name="Elias M."/>
            <person name="Farnham G."/>
            <person name="Gachon C.M."/>
            <person name="Gschloessl B."/>
            <person name="Heesch S."/>
            <person name="Jabbari K."/>
            <person name="Jubin C."/>
            <person name="Kawai H."/>
            <person name="Kimura K."/>
            <person name="Kloareg B."/>
            <person name="Kupper F.C."/>
            <person name="Lang D."/>
            <person name="Le Bail A."/>
            <person name="Leblanc C."/>
            <person name="Lerouge P."/>
            <person name="Lohr M."/>
            <person name="Lopez P.J."/>
            <person name="Martens C."/>
            <person name="Maumus F."/>
            <person name="Michel G."/>
            <person name="Miranda-Saavedra D."/>
            <person name="Morales J."/>
            <person name="Moreau H."/>
            <person name="Motomura T."/>
            <person name="Nagasato C."/>
            <person name="Napoli C.A."/>
            <person name="Nelson D.R."/>
            <person name="Nyvall-Collen P."/>
            <person name="Peters A.F."/>
            <person name="Pommier C."/>
            <person name="Potin P."/>
            <person name="Poulain J."/>
            <person name="Quesneville H."/>
            <person name="Read B."/>
            <person name="Rensing S.A."/>
            <person name="Ritter A."/>
            <person name="Rousvoal S."/>
            <person name="Samanta M."/>
            <person name="Samson G."/>
            <person name="Schroeder D.C."/>
            <person name="Segurens B."/>
            <person name="Strittmatter M."/>
            <person name="Tonon T."/>
            <person name="Tregear J.W."/>
            <person name="Valentin K."/>
            <person name="von Dassow P."/>
            <person name="Yamagishi T."/>
            <person name="Van de Peer Y."/>
            <person name="Wincker P."/>
        </authorList>
    </citation>
    <scope>NUCLEOTIDE SEQUENCE [LARGE SCALE GENOMIC DNA]</scope>
    <source>
        <strain evidence="3">Ec32 / CCAP1310/4</strain>
    </source>
</reference>
<gene>
    <name evidence="2" type="ORF">Esi_0168_0013</name>
</gene>
<dbReference type="Proteomes" id="UP000002630">
    <property type="component" value="Linkage Group LG04"/>
</dbReference>
<sequence length="179" mass="18530">MADFSDKGSSTSSADWSDEEGDEYLAKALASDEYLQGSSRSSPSTLPPPPPPASMAGGAGGTPQLTAVPRPGSPAISPPRNRFHLGVLRFHDQPHVDKILRLCSDSEKAGRAAEAKASASASSRGKGSRRGSPTADRHVSPYAGIVQIDPDTAVMPASRAAIFRAAGAACFAVDETLVR</sequence>
<feature type="region of interest" description="Disordered" evidence="1">
    <location>
        <begin position="1"/>
        <end position="81"/>
    </location>
</feature>
<proteinExistence type="predicted"/>
<dbReference type="AlphaFoldDB" id="D8LGI1"/>
<dbReference type="Gene3D" id="3.40.800.20">
    <property type="entry name" value="Histone deacetylase domain"/>
    <property type="match status" value="1"/>
</dbReference>